<dbReference type="Proteomes" id="UP000008525">
    <property type="component" value="Chromosome"/>
</dbReference>
<protein>
    <submittedName>
        <fullName evidence="1">DinI family protein</fullName>
    </submittedName>
</protein>
<dbReference type="Pfam" id="PF06183">
    <property type="entry name" value="DinI"/>
    <property type="match status" value="1"/>
</dbReference>
<sequence length="101" mass="11878">MNSWQKSEATNTTAQWMSSAEVTFMRIEIMIDKEQKISQSTLDALESELYRNLRPLYPKTVIRIRKGSSNGVELTGLQLDEERKQVMKIMQKVWEDDSWLH</sequence>
<dbReference type="PANTHER" id="PTHR36572:SF2">
    <property type="entry name" value="DNA DAMAGE-INDUCIBLE PROTEIN I"/>
    <property type="match status" value="1"/>
</dbReference>
<evidence type="ECO:0000313" key="2">
    <source>
        <dbReference type="Proteomes" id="UP000008525"/>
    </source>
</evidence>
<name>A0A0H3ETM3_ECOLW</name>
<dbReference type="Gene3D" id="3.30.910.10">
    <property type="entry name" value="DinI-like"/>
    <property type="match status" value="1"/>
</dbReference>
<dbReference type="InterPro" id="IPR036687">
    <property type="entry name" value="DinI-like_sf"/>
</dbReference>
<dbReference type="PATRIC" id="fig|566546.4.peg.907"/>
<organism evidence="1 2">
    <name type="scientific">Escherichia coli (strain ATCC 9637 / CCM 2024 / DSM 1116 / LMG 11080 / NBRC 13500 / NCIMB 8666 / NRRL B-766 / W)</name>
    <dbReference type="NCBI Taxonomy" id="566546"/>
    <lineage>
        <taxon>Bacteria</taxon>
        <taxon>Pseudomonadati</taxon>
        <taxon>Pseudomonadota</taxon>
        <taxon>Gammaproteobacteria</taxon>
        <taxon>Enterobacterales</taxon>
        <taxon>Enterobacteriaceae</taxon>
        <taxon>Escherichia</taxon>
    </lineage>
</organism>
<dbReference type="GO" id="GO:0009432">
    <property type="term" value="P:SOS response"/>
    <property type="evidence" value="ECO:0007669"/>
    <property type="project" value="TreeGrafter"/>
</dbReference>
<dbReference type="KEGG" id="elw:ECW_m0918"/>
<dbReference type="InterPro" id="IPR010391">
    <property type="entry name" value="DNA_damage-inducible_DinI-like"/>
</dbReference>
<proteinExistence type="predicted"/>
<dbReference type="SMR" id="A0A0H3ETM3"/>
<dbReference type="PANTHER" id="PTHR36572">
    <property type="entry name" value="DNA DAMAGE-INDUCIBLE PROTEIN I-RELATED"/>
    <property type="match status" value="1"/>
</dbReference>
<dbReference type="SUPFAM" id="SSF54857">
    <property type="entry name" value="DNA damage-inducible protein DinI"/>
    <property type="match status" value="1"/>
</dbReference>
<evidence type="ECO:0000313" key="1">
    <source>
        <dbReference type="EMBL" id="ADT74425.1"/>
    </source>
</evidence>
<reference evidence="1 2" key="1">
    <citation type="journal article" date="2011" name="BMC Genomics">
        <title>The genome sequence of E. coli W (ATCC 9637): comparative genome analysis and an improved genome-scale reconstruction of E. coli.</title>
        <authorList>
            <person name="Archer C.T."/>
            <person name="Kim J.F."/>
            <person name="Jeong H."/>
            <person name="Park J.H."/>
            <person name="Vickers C.E."/>
            <person name="Lee S.Y."/>
            <person name="Nielsen L.K."/>
        </authorList>
    </citation>
    <scope>NUCLEOTIDE SEQUENCE [LARGE SCALE GENOMIC DNA]</scope>
    <source>
        <strain evidence="2">ATCC 9637 / CCM 2024 / DSM 1116 / LMG 11080 / NBRC 13500 / NCIMB 8666 / NRRL B-766 / W</strain>
    </source>
</reference>
<accession>A0A0H3ETM3</accession>
<dbReference type="EMBL" id="CP002185">
    <property type="protein sequence ID" value="ADT74425.1"/>
    <property type="molecule type" value="Genomic_DNA"/>
</dbReference>
<dbReference type="AlphaFoldDB" id="A0A0H3ETM3"/>
<dbReference type="FunFam" id="3.30.910.10:FF:000002">
    <property type="entry name" value="DinI-like family protein"/>
    <property type="match status" value="1"/>
</dbReference>
<gene>
    <name evidence="1" type="ordered locus">ECW_m0918</name>
</gene>